<protein>
    <submittedName>
        <fullName evidence="1">ATP-binding cassette domain-containing protein</fullName>
    </submittedName>
</protein>
<dbReference type="Proteomes" id="UP000595814">
    <property type="component" value="Chromosome"/>
</dbReference>
<proteinExistence type="predicted"/>
<dbReference type="EMBL" id="CP066744">
    <property type="protein sequence ID" value="QQK06954.1"/>
    <property type="molecule type" value="Genomic_DNA"/>
</dbReference>
<keyword evidence="2" id="KW-1185">Reference proteome</keyword>
<gene>
    <name evidence="1" type="ORF">JFY71_06290</name>
</gene>
<keyword evidence="1" id="KW-0547">Nucleotide-binding</keyword>
<name>A0AC61MMT4_9FIRM</name>
<sequence>MNTNKSIVKVKNLEFEYPDGTKALKNISLNLKDGDFIALIGTNGCGKTTFSKCLNGILKATKGKVIVNGIDVVKSKDPSELVKNVGYVFQNPDHQLFNNRVYDEIAYAPRNIGLNESEIDKRVITAAKIAGVSKDLFNEHPFFLARGLRQRVAIASILSLQPKIIIVDEPTTGQDYKQSIEIMEFLKMLNEEHGHTIIIITHDMDIVAEYAKWLVVMHQGEIIIEGTLKDVYSETKKLEKASLKPPQVTRIAQSLSKYGFKKDIINVEEFYTEFRGLYE</sequence>
<organism evidence="1 2">
    <name type="scientific">Miniphocaeibacter halophilus</name>
    <dbReference type="NCBI Taxonomy" id="2931922"/>
    <lineage>
        <taxon>Bacteria</taxon>
        <taxon>Bacillati</taxon>
        <taxon>Bacillota</taxon>
        <taxon>Tissierellia</taxon>
        <taxon>Tissierellales</taxon>
        <taxon>Peptoniphilaceae</taxon>
        <taxon>Miniphocaeibacter</taxon>
    </lineage>
</organism>
<keyword evidence="1" id="KW-0067">ATP-binding</keyword>
<evidence type="ECO:0000313" key="1">
    <source>
        <dbReference type="EMBL" id="QQK06954.1"/>
    </source>
</evidence>
<accession>A0AC61MMT4</accession>
<evidence type="ECO:0000313" key="2">
    <source>
        <dbReference type="Proteomes" id="UP000595814"/>
    </source>
</evidence>
<reference evidence="1 2" key="1">
    <citation type="journal article" date="2022" name="Int. J. Syst. Evol. Microbiol.">
        <title>Miniphocaeibacter halophilus sp. nov., an ammonium-tolerant acetate-producing bacterium isolated from a biogas system.</title>
        <authorList>
            <person name="Schnurer A."/>
            <person name="Singh A."/>
            <person name="Bi S."/>
            <person name="Qiao W."/>
            <person name="Westerholm M."/>
        </authorList>
    </citation>
    <scope>NUCLEOTIDE SEQUENCE [LARGE SCALE GENOMIC DNA]</scope>
    <source>
        <strain evidence="1 2">AMB_01</strain>
    </source>
</reference>